<accession>A0ABV7VZJ6</accession>
<comment type="similarity">
    <text evidence="1">Belongs to the metallo-beta-lactamase superfamily.</text>
</comment>
<dbReference type="InterPro" id="IPR036866">
    <property type="entry name" value="RibonucZ/Hydroxyglut_hydro"/>
</dbReference>
<keyword evidence="4" id="KW-0862">Zinc</keyword>
<reference evidence="7" key="1">
    <citation type="journal article" date="2019" name="Int. J. Syst. Evol. Microbiol.">
        <title>The Global Catalogue of Microorganisms (GCM) 10K type strain sequencing project: providing services to taxonomists for standard genome sequencing and annotation.</title>
        <authorList>
            <consortium name="The Broad Institute Genomics Platform"/>
            <consortium name="The Broad Institute Genome Sequencing Center for Infectious Disease"/>
            <person name="Wu L."/>
            <person name="Ma J."/>
        </authorList>
    </citation>
    <scope>NUCLEOTIDE SEQUENCE [LARGE SCALE GENOMIC DNA]</scope>
    <source>
        <strain evidence="7">KCTC 42501</strain>
    </source>
</reference>
<feature type="domain" description="Metallo-beta-lactamase" evidence="5">
    <location>
        <begin position="94"/>
        <end position="298"/>
    </location>
</feature>
<dbReference type="SUPFAM" id="SSF56281">
    <property type="entry name" value="Metallo-hydrolase/oxidoreductase"/>
    <property type="match status" value="1"/>
</dbReference>
<dbReference type="Pfam" id="PF00753">
    <property type="entry name" value="Lactamase_B"/>
    <property type="match status" value="1"/>
</dbReference>
<dbReference type="SMART" id="SM00849">
    <property type="entry name" value="Lactamase_B"/>
    <property type="match status" value="1"/>
</dbReference>
<evidence type="ECO:0000313" key="7">
    <source>
        <dbReference type="Proteomes" id="UP001595729"/>
    </source>
</evidence>
<dbReference type="PANTHER" id="PTHR42978">
    <property type="entry name" value="QUORUM-QUENCHING LACTONASE YTNP-RELATED-RELATED"/>
    <property type="match status" value="1"/>
</dbReference>
<evidence type="ECO:0000256" key="4">
    <source>
        <dbReference type="ARBA" id="ARBA00022833"/>
    </source>
</evidence>
<dbReference type="RefSeq" id="WP_382169816.1">
    <property type="nucleotide sequence ID" value="NZ_JBHRXX010000001.1"/>
</dbReference>
<evidence type="ECO:0000259" key="5">
    <source>
        <dbReference type="SMART" id="SM00849"/>
    </source>
</evidence>
<comment type="caution">
    <text evidence="6">The sequence shown here is derived from an EMBL/GenBank/DDBJ whole genome shotgun (WGS) entry which is preliminary data.</text>
</comment>
<name>A0ABV7VZJ6_9BURK</name>
<keyword evidence="3" id="KW-0378">Hydrolase</keyword>
<dbReference type="Proteomes" id="UP001595729">
    <property type="component" value="Unassembled WGS sequence"/>
</dbReference>
<dbReference type="InterPro" id="IPR001279">
    <property type="entry name" value="Metallo-B-lactamas"/>
</dbReference>
<dbReference type="Gene3D" id="3.60.15.10">
    <property type="entry name" value="Ribonuclease Z/Hydroxyacylglutathione hydrolase-like"/>
    <property type="match status" value="1"/>
</dbReference>
<proteinExistence type="inferred from homology"/>
<organism evidence="6 7">
    <name type="scientific">Hydrogenophaga luteola</name>
    <dbReference type="NCBI Taxonomy" id="1591122"/>
    <lineage>
        <taxon>Bacteria</taxon>
        <taxon>Pseudomonadati</taxon>
        <taxon>Pseudomonadota</taxon>
        <taxon>Betaproteobacteria</taxon>
        <taxon>Burkholderiales</taxon>
        <taxon>Comamonadaceae</taxon>
        <taxon>Hydrogenophaga</taxon>
    </lineage>
</organism>
<evidence type="ECO:0000256" key="2">
    <source>
        <dbReference type="ARBA" id="ARBA00022723"/>
    </source>
</evidence>
<keyword evidence="7" id="KW-1185">Reference proteome</keyword>
<dbReference type="InterPro" id="IPR006311">
    <property type="entry name" value="TAT_signal"/>
</dbReference>
<dbReference type="PANTHER" id="PTHR42978:SF6">
    <property type="entry name" value="QUORUM-QUENCHING LACTONASE YTNP-RELATED"/>
    <property type="match status" value="1"/>
</dbReference>
<evidence type="ECO:0000256" key="3">
    <source>
        <dbReference type="ARBA" id="ARBA00022801"/>
    </source>
</evidence>
<dbReference type="CDD" id="cd07720">
    <property type="entry name" value="OPHC2-like_MBL-fold"/>
    <property type="match status" value="1"/>
</dbReference>
<keyword evidence="2" id="KW-0479">Metal-binding</keyword>
<protein>
    <submittedName>
        <fullName evidence="6">MBL fold metallo-hydrolase</fullName>
    </submittedName>
</protein>
<evidence type="ECO:0000256" key="1">
    <source>
        <dbReference type="ARBA" id="ARBA00007749"/>
    </source>
</evidence>
<evidence type="ECO:0000313" key="6">
    <source>
        <dbReference type="EMBL" id="MFC3682122.1"/>
    </source>
</evidence>
<dbReference type="PROSITE" id="PS51318">
    <property type="entry name" value="TAT"/>
    <property type="match status" value="1"/>
</dbReference>
<gene>
    <name evidence="6" type="ORF">ACFOPI_00870</name>
</gene>
<dbReference type="EMBL" id="JBHRXX010000001">
    <property type="protein sequence ID" value="MFC3682122.1"/>
    <property type="molecule type" value="Genomic_DNA"/>
</dbReference>
<sequence length="321" mass="34572">MLDRRAFLGAGIAGTAALTFSSVWSQQATPNFGPPTLPATGVKRMKLGAMEVIALNDGALRRPLGEEFVRNVPLEQVKSLLASQNLPTDYVDIPFTPFLVVSPAGRFLLDTGFADNGPPTTGKLAAQLAAAGFKPEDIDHVVISHYHGDHINGLRKKDGSLAFPKAKVHVPAPEHAFWFDDAKMNAAPPAAKGAFENARKVIGSLPADILMKYEPGQELAPGIKAEAAFGHTPGMSMVSVQSEGQKFMYVADLTNVPSLFARSPDWAVQFDMDAEMARQTRRRVFDMLVKDKAMAGGYHFPFPAFGTIETAGSGYQFKPVA</sequence>
<dbReference type="InterPro" id="IPR051013">
    <property type="entry name" value="MBL_superfamily_lactonases"/>
</dbReference>